<comment type="similarity">
    <text evidence="3">Belongs to the HARBI1 family.</text>
</comment>
<keyword evidence="6" id="KW-0378">Hydrolase</keyword>
<dbReference type="InterPro" id="IPR027806">
    <property type="entry name" value="HARBI1_dom"/>
</dbReference>
<dbReference type="GO" id="GO:0005634">
    <property type="term" value="C:nucleus"/>
    <property type="evidence" value="ECO:0007669"/>
    <property type="project" value="UniProtKB-SubCell"/>
</dbReference>
<evidence type="ECO:0000256" key="7">
    <source>
        <dbReference type="ARBA" id="ARBA00023242"/>
    </source>
</evidence>
<evidence type="ECO:0000256" key="4">
    <source>
        <dbReference type="ARBA" id="ARBA00022722"/>
    </source>
</evidence>
<feature type="region of interest" description="Disordered" evidence="8">
    <location>
        <begin position="1"/>
        <end position="23"/>
    </location>
</feature>
<evidence type="ECO:0000256" key="5">
    <source>
        <dbReference type="ARBA" id="ARBA00022723"/>
    </source>
</evidence>
<evidence type="ECO:0000256" key="6">
    <source>
        <dbReference type="ARBA" id="ARBA00022801"/>
    </source>
</evidence>
<dbReference type="GO" id="GO:0046872">
    <property type="term" value="F:metal ion binding"/>
    <property type="evidence" value="ECO:0007669"/>
    <property type="project" value="UniProtKB-KW"/>
</dbReference>
<accession>A0AA88A761</accession>
<dbReference type="GO" id="GO:0016787">
    <property type="term" value="F:hydrolase activity"/>
    <property type="evidence" value="ECO:0007669"/>
    <property type="project" value="UniProtKB-KW"/>
</dbReference>
<protein>
    <recommendedName>
        <fullName evidence="9">DDE Tnp4 domain-containing protein</fullName>
    </recommendedName>
</protein>
<dbReference type="AlphaFoldDB" id="A0AA88A761"/>
<name>A0AA88A761_FICCA</name>
<comment type="caution">
    <text evidence="10">The sequence shown here is derived from an EMBL/GenBank/DDBJ whole genome shotgun (WGS) entry which is preliminary data.</text>
</comment>
<keyword evidence="5" id="KW-0479">Metal-binding</keyword>
<keyword evidence="7" id="KW-0539">Nucleus</keyword>
<evidence type="ECO:0000256" key="8">
    <source>
        <dbReference type="SAM" id="MobiDB-lite"/>
    </source>
</evidence>
<comment type="subcellular location">
    <subcellularLocation>
        <location evidence="2">Nucleus</location>
    </subcellularLocation>
</comment>
<evidence type="ECO:0000313" key="10">
    <source>
        <dbReference type="EMBL" id="GMN47747.1"/>
    </source>
</evidence>
<sequence length="115" mass="12660">MNKFSSASEHEEDDQSSENELSDDDSFLAMAVVAVADCIGAIDGTHVPCVPREENSEAWIFRKGVHSHNVLAACSFDMKFAYLLAGYEGSCHDARMLEEAIAFHDFPIPPPDKII</sequence>
<reference evidence="10" key="1">
    <citation type="submission" date="2023-07" db="EMBL/GenBank/DDBJ databases">
        <title>draft genome sequence of fig (Ficus carica).</title>
        <authorList>
            <person name="Takahashi T."/>
            <person name="Nishimura K."/>
        </authorList>
    </citation>
    <scope>NUCLEOTIDE SEQUENCE</scope>
</reference>
<organism evidence="10 11">
    <name type="scientific">Ficus carica</name>
    <name type="common">Common fig</name>
    <dbReference type="NCBI Taxonomy" id="3494"/>
    <lineage>
        <taxon>Eukaryota</taxon>
        <taxon>Viridiplantae</taxon>
        <taxon>Streptophyta</taxon>
        <taxon>Embryophyta</taxon>
        <taxon>Tracheophyta</taxon>
        <taxon>Spermatophyta</taxon>
        <taxon>Magnoliopsida</taxon>
        <taxon>eudicotyledons</taxon>
        <taxon>Gunneridae</taxon>
        <taxon>Pentapetalae</taxon>
        <taxon>rosids</taxon>
        <taxon>fabids</taxon>
        <taxon>Rosales</taxon>
        <taxon>Moraceae</taxon>
        <taxon>Ficeae</taxon>
        <taxon>Ficus</taxon>
    </lineage>
</organism>
<proteinExistence type="inferred from homology"/>
<evidence type="ECO:0000259" key="9">
    <source>
        <dbReference type="Pfam" id="PF13359"/>
    </source>
</evidence>
<dbReference type="InterPro" id="IPR045249">
    <property type="entry name" value="HARBI1-like"/>
</dbReference>
<evidence type="ECO:0000256" key="1">
    <source>
        <dbReference type="ARBA" id="ARBA00001968"/>
    </source>
</evidence>
<evidence type="ECO:0000256" key="3">
    <source>
        <dbReference type="ARBA" id="ARBA00006958"/>
    </source>
</evidence>
<keyword evidence="4" id="KW-0540">Nuclease</keyword>
<evidence type="ECO:0000256" key="2">
    <source>
        <dbReference type="ARBA" id="ARBA00004123"/>
    </source>
</evidence>
<keyword evidence="11" id="KW-1185">Reference proteome</keyword>
<feature type="compositionally biased region" description="Acidic residues" evidence="8">
    <location>
        <begin position="10"/>
        <end position="23"/>
    </location>
</feature>
<dbReference type="Proteomes" id="UP001187192">
    <property type="component" value="Unassembled WGS sequence"/>
</dbReference>
<evidence type="ECO:0000313" key="11">
    <source>
        <dbReference type="Proteomes" id="UP001187192"/>
    </source>
</evidence>
<gene>
    <name evidence="10" type="ORF">TIFTF001_016920</name>
</gene>
<feature type="domain" description="DDE Tnp4" evidence="9">
    <location>
        <begin position="42"/>
        <end position="105"/>
    </location>
</feature>
<dbReference type="GO" id="GO:0004518">
    <property type="term" value="F:nuclease activity"/>
    <property type="evidence" value="ECO:0007669"/>
    <property type="project" value="UniProtKB-KW"/>
</dbReference>
<comment type="cofactor">
    <cofactor evidence="1">
        <name>a divalent metal cation</name>
        <dbReference type="ChEBI" id="CHEBI:60240"/>
    </cofactor>
</comment>
<dbReference type="Pfam" id="PF13359">
    <property type="entry name" value="DDE_Tnp_4"/>
    <property type="match status" value="1"/>
</dbReference>
<dbReference type="PANTHER" id="PTHR22930">
    <property type="match status" value="1"/>
</dbReference>
<dbReference type="PANTHER" id="PTHR22930:SF221">
    <property type="entry name" value="NUCLEASE HARBI1"/>
    <property type="match status" value="1"/>
</dbReference>
<dbReference type="EMBL" id="BTGU01000026">
    <property type="protein sequence ID" value="GMN47747.1"/>
    <property type="molecule type" value="Genomic_DNA"/>
</dbReference>